<evidence type="ECO:0000256" key="2">
    <source>
        <dbReference type="ARBA" id="ARBA00010782"/>
    </source>
</evidence>
<keyword evidence="8" id="KW-1185">Reference proteome</keyword>
<dbReference type="STRING" id="27349.A0A0L6V821"/>
<dbReference type="GO" id="GO:0000027">
    <property type="term" value="P:ribosomal large subunit assembly"/>
    <property type="evidence" value="ECO:0007669"/>
    <property type="project" value="InterPro"/>
</dbReference>
<evidence type="ECO:0000256" key="5">
    <source>
        <dbReference type="SAM" id="MobiDB-lite"/>
    </source>
</evidence>
<dbReference type="PANTHER" id="PTHR12728:SF0">
    <property type="entry name" value="RIBOSOME PRODUCTION FACTOR 2 HOMOLOG"/>
    <property type="match status" value="1"/>
</dbReference>
<dbReference type="GO" id="GO:0005730">
    <property type="term" value="C:nucleolus"/>
    <property type="evidence" value="ECO:0007669"/>
    <property type="project" value="UniProtKB-SubCell"/>
</dbReference>
<feature type="region of interest" description="Disordered" evidence="5">
    <location>
        <begin position="383"/>
        <end position="404"/>
    </location>
</feature>
<feature type="domain" description="Brix" evidence="6">
    <location>
        <begin position="115"/>
        <end position="375"/>
    </location>
</feature>
<evidence type="ECO:0000256" key="1">
    <source>
        <dbReference type="ARBA" id="ARBA00004604"/>
    </source>
</evidence>
<dbReference type="GO" id="GO:0019843">
    <property type="term" value="F:rRNA binding"/>
    <property type="evidence" value="ECO:0007669"/>
    <property type="project" value="UniProtKB-UniRule"/>
</dbReference>
<dbReference type="InterPro" id="IPR007109">
    <property type="entry name" value="Brix"/>
</dbReference>
<evidence type="ECO:0000313" key="7">
    <source>
        <dbReference type="EMBL" id="KNZ56687.1"/>
    </source>
</evidence>
<dbReference type="OrthoDB" id="407658at2759"/>
<dbReference type="PROSITE" id="PS50833">
    <property type="entry name" value="BRIX"/>
    <property type="match status" value="1"/>
</dbReference>
<dbReference type="GO" id="GO:0000463">
    <property type="term" value="P:maturation of LSU-rRNA from tricistronic rRNA transcript (SSU-rRNA, 5.8S rRNA, LSU-rRNA)"/>
    <property type="evidence" value="ECO:0007669"/>
    <property type="project" value="TreeGrafter"/>
</dbReference>
<keyword evidence="3 4" id="KW-0539">Nucleus</keyword>
<feature type="region of interest" description="Disordered" evidence="5">
    <location>
        <begin position="295"/>
        <end position="327"/>
    </location>
</feature>
<comment type="subcellular location">
    <subcellularLocation>
        <location evidence="1 4">Nucleus</location>
        <location evidence="1 4">Nucleolus</location>
    </subcellularLocation>
</comment>
<feature type="region of interest" description="Disordered" evidence="5">
    <location>
        <begin position="416"/>
        <end position="483"/>
    </location>
</feature>
<dbReference type="PANTHER" id="PTHR12728">
    <property type="entry name" value="BRIX DOMAIN CONTAINING PROTEIN"/>
    <property type="match status" value="1"/>
</dbReference>
<dbReference type="InterPro" id="IPR039770">
    <property type="entry name" value="Rpf2"/>
</dbReference>
<feature type="compositionally biased region" description="Basic and acidic residues" evidence="5">
    <location>
        <begin position="432"/>
        <end position="449"/>
    </location>
</feature>
<dbReference type="SMART" id="SM00879">
    <property type="entry name" value="Brix"/>
    <property type="match status" value="1"/>
</dbReference>
<dbReference type="Proteomes" id="UP000037035">
    <property type="component" value="Unassembled WGS sequence"/>
</dbReference>
<proteinExistence type="inferred from homology"/>
<dbReference type="Pfam" id="PF04427">
    <property type="entry name" value="Brix"/>
    <property type="match status" value="1"/>
</dbReference>
<accession>A0A0L6V821</accession>
<evidence type="ECO:0000256" key="4">
    <source>
        <dbReference type="RuleBase" id="RU367086"/>
    </source>
</evidence>
<protein>
    <recommendedName>
        <fullName evidence="4">Ribosome production factor 2 homolog</fullName>
    </recommendedName>
    <alternativeName>
        <fullName evidence="4">Ribosome biogenesis protein RPF2 homolog</fullName>
    </alternativeName>
</protein>
<feature type="compositionally biased region" description="Polar residues" evidence="5">
    <location>
        <begin position="316"/>
        <end position="327"/>
    </location>
</feature>
<evidence type="ECO:0000256" key="3">
    <source>
        <dbReference type="ARBA" id="ARBA00023242"/>
    </source>
</evidence>
<evidence type="ECO:0000259" key="6">
    <source>
        <dbReference type="PROSITE" id="PS50833"/>
    </source>
</evidence>
<reference evidence="7 8" key="1">
    <citation type="submission" date="2015-08" db="EMBL/GenBank/DDBJ databases">
        <title>Next Generation Sequencing and Analysis of the Genome of Puccinia sorghi L Schw, the Causal Agent of Maize Common Rust.</title>
        <authorList>
            <person name="Rochi L."/>
            <person name="Burguener G."/>
            <person name="Darino M."/>
            <person name="Turjanski A."/>
            <person name="Kreff E."/>
            <person name="Dieguez M.J."/>
            <person name="Sacco F."/>
        </authorList>
    </citation>
    <scope>NUCLEOTIDE SEQUENCE [LARGE SCALE GENOMIC DNA]</scope>
    <source>
        <strain evidence="7 8">RO10H11247</strain>
    </source>
</reference>
<name>A0A0L6V821_9BASI</name>
<comment type="caution">
    <text evidence="7">The sequence shown here is derived from an EMBL/GenBank/DDBJ whole genome shotgun (WGS) entry which is preliminary data.</text>
</comment>
<gene>
    <name evidence="7" type="ORF">VP01_2342g2</name>
</gene>
<dbReference type="VEuPathDB" id="FungiDB:VP01_2342g2"/>
<dbReference type="EMBL" id="LAVV01007217">
    <property type="protein sequence ID" value="KNZ56687.1"/>
    <property type="molecule type" value="Genomic_DNA"/>
</dbReference>
<evidence type="ECO:0000313" key="8">
    <source>
        <dbReference type="Proteomes" id="UP000037035"/>
    </source>
</evidence>
<sequence>MLNVSNQTSGSIYVMALDSEVPRTVPWKNKAHTTASFVVLAVLACEPGLIAVTGVVWVTAFGGSSSRIHSAWNQRKVATLHPQDNIEMQRIVKPKNARSKRALQAREPKLVEDAKVSIFVKSTQTSEKVRIALSELHQLRSSAHSIQFSKRNLIHPFEDSSSLQFWSVKNDASLFLIGSDSKKRPDNLTFVRMFDHQVLDMVEVGIEGAVSLADIKGPKTSPGLIPLFHFVGTWWDSNDRYKQFKSMLLDFFRGQEIHSIDLVHGLQYVISVSVGEMDQPGATTSLLNLAPSALPTPAAATEQTTKPKAPKPVSLVDSSQPNNLSGNTQGLPIVHFRTYLVQLLKSGQREPRVELLPHGPSFDFRLRRAQAPSEDLLKLALQRHLPKKSTGENKKAQGNKNVDIDEMGDKVGKIHVGQQELGKLQSRKMKGLKKEKQNKKNPDRQRDTDADGSDGEIEMEDGAQQADEMGAIVELEQSKVTRK</sequence>
<dbReference type="AlphaFoldDB" id="A0A0L6V821"/>
<organism evidence="7 8">
    <name type="scientific">Puccinia sorghi</name>
    <dbReference type="NCBI Taxonomy" id="27349"/>
    <lineage>
        <taxon>Eukaryota</taxon>
        <taxon>Fungi</taxon>
        <taxon>Dikarya</taxon>
        <taxon>Basidiomycota</taxon>
        <taxon>Pucciniomycotina</taxon>
        <taxon>Pucciniomycetes</taxon>
        <taxon>Pucciniales</taxon>
        <taxon>Pucciniaceae</taxon>
        <taxon>Puccinia</taxon>
    </lineage>
</organism>
<comment type="similarity">
    <text evidence="2 4">Belongs to the RPF2 family.</text>
</comment>
<feature type="compositionally biased region" description="Acidic residues" evidence="5">
    <location>
        <begin position="450"/>
        <end position="461"/>
    </location>
</feature>